<keyword evidence="7" id="KW-0732">Signal</keyword>
<gene>
    <name evidence="9" type="ORF">SAMN06264365_102672</name>
</gene>
<feature type="domain" description="Peptidase S8/S53" evidence="8">
    <location>
        <begin position="62"/>
        <end position="312"/>
    </location>
</feature>
<dbReference type="InterPro" id="IPR015500">
    <property type="entry name" value="Peptidase_S8_subtilisin-rel"/>
</dbReference>
<name>A0A238WLH8_9ACTN</name>
<accession>A0A238WLH8</accession>
<evidence type="ECO:0000259" key="8">
    <source>
        <dbReference type="Pfam" id="PF00082"/>
    </source>
</evidence>
<dbReference type="GO" id="GO:0006508">
    <property type="term" value="P:proteolysis"/>
    <property type="evidence" value="ECO:0007669"/>
    <property type="project" value="UniProtKB-KW"/>
</dbReference>
<dbReference type="EMBL" id="FZNR01000002">
    <property type="protein sequence ID" value="SNR47436.1"/>
    <property type="molecule type" value="Genomic_DNA"/>
</dbReference>
<protein>
    <submittedName>
        <fullName evidence="9">Subtilase family protein</fullName>
    </submittedName>
</protein>
<feature type="transmembrane region" description="Helical" evidence="6">
    <location>
        <begin position="351"/>
        <end position="374"/>
    </location>
</feature>
<evidence type="ECO:0000256" key="6">
    <source>
        <dbReference type="SAM" id="Phobius"/>
    </source>
</evidence>
<organism evidence="9 10">
    <name type="scientific">Actinoplanes regularis</name>
    <dbReference type="NCBI Taxonomy" id="52697"/>
    <lineage>
        <taxon>Bacteria</taxon>
        <taxon>Bacillati</taxon>
        <taxon>Actinomycetota</taxon>
        <taxon>Actinomycetes</taxon>
        <taxon>Micromonosporales</taxon>
        <taxon>Micromonosporaceae</taxon>
        <taxon>Actinoplanes</taxon>
    </lineage>
</organism>
<dbReference type="SUPFAM" id="SSF52743">
    <property type="entry name" value="Subtilisin-like"/>
    <property type="match status" value="1"/>
</dbReference>
<dbReference type="PANTHER" id="PTHR43806:SF11">
    <property type="entry name" value="CEREVISIN-RELATED"/>
    <property type="match status" value="1"/>
</dbReference>
<evidence type="ECO:0000256" key="7">
    <source>
        <dbReference type="SAM" id="SignalP"/>
    </source>
</evidence>
<dbReference type="GO" id="GO:0004252">
    <property type="term" value="F:serine-type endopeptidase activity"/>
    <property type="evidence" value="ECO:0007669"/>
    <property type="project" value="InterPro"/>
</dbReference>
<evidence type="ECO:0000256" key="2">
    <source>
        <dbReference type="ARBA" id="ARBA00022670"/>
    </source>
</evidence>
<keyword evidence="6" id="KW-0472">Membrane</keyword>
<comment type="caution">
    <text evidence="5">Lacks conserved residue(s) required for the propagation of feature annotation.</text>
</comment>
<dbReference type="InterPro" id="IPR036852">
    <property type="entry name" value="Peptidase_S8/S53_dom_sf"/>
</dbReference>
<dbReference type="Pfam" id="PF00082">
    <property type="entry name" value="Peptidase_S8"/>
    <property type="match status" value="1"/>
</dbReference>
<reference evidence="9 10" key="1">
    <citation type="submission" date="2017-06" db="EMBL/GenBank/DDBJ databases">
        <authorList>
            <person name="Kim H.J."/>
            <person name="Triplett B.A."/>
        </authorList>
    </citation>
    <scope>NUCLEOTIDE SEQUENCE [LARGE SCALE GENOMIC DNA]</scope>
    <source>
        <strain evidence="9 10">DSM 43151</strain>
    </source>
</reference>
<dbReference type="AlphaFoldDB" id="A0A238WLH8"/>
<evidence type="ECO:0000313" key="9">
    <source>
        <dbReference type="EMBL" id="SNR47436.1"/>
    </source>
</evidence>
<keyword evidence="6" id="KW-0812">Transmembrane</keyword>
<evidence type="ECO:0000256" key="4">
    <source>
        <dbReference type="ARBA" id="ARBA00022825"/>
    </source>
</evidence>
<feature type="chain" id="PRO_5012127552" evidence="7">
    <location>
        <begin position="32"/>
        <end position="414"/>
    </location>
</feature>
<dbReference type="InterPro" id="IPR000209">
    <property type="entry name" value="Peptidase_S8/S53_dom"/>
</dbReference>
<keyword evidence="6" id="KW-1133">Transmembrane helix</keyword>
<keyword evidence="3" id="KW-0378">Hydrolase</keyword>
<dbReference type="PANTHER" id="PTHR43806">
    <property type="entry name" value="PEPTIDASE S8"/>
    <property type="match status" value="1"/>
</dbReference>
<evidence type="ECO:0000256" key="5">
    <source>
        <dbReference type="PROSITE-ProRule" id="PRU01240"/>
    </source>
</evidence>
<dbReference type="Proteomes" id="UP000198415">
    <property type="component" value="Unassembled WGS sequence"/>
</dbReference>
<dbReference type="PROSITE" id="PS51892">
    <property type="entry name" value="SUBTILASE"/>
    <property type="match status" value="1"/>
</dbReference>
<sequence>MGRPGLGRAAAVLAVALAGIMAPAGLTPARAADCVSAGQVSGGVAWPRTMLAADSVSQFARGGGVRVAVLSTGVQADNPQFTDQVLAGNDAVDNKGTADTDCRGTGTQVAGVIAAKPANDSPVTGLAGSAGILPVRVVPDDPGAGETFAQPDVLARAIDLAVAKGADVIVVASPAYDDSNRLRTAIAAAIAADVPVIAATGDLGSAQDGNPTPFPAAYQDVIAVGAIDQNGKIFEKSGHGSYVDLVAPGVAVPTLQADGLVEADGTAIAAGYVGATAALIRSRVGRMPVADVTRLLTASASPTVTGDAFGAGVVNPYSAITGKVSGARGRALPALSAAPAAGADTERRRRLAAFAGATLAAVAVVAVLMVTAAIRRSRRQHWRPALALPLPLYDEPVEPGPPVMLLDDPAEPTR</sequence>
<keyword evidence="4" id="KW-0720">Serine protease</keyword>
<keyword evidence="2" id="KW-0645">Protease</keyword>
<dbReference type="PRINTS" id="PR00723">
    <property type="entry name" value="SUBTILISIN"/>
</dbReference>
<evidence type="ECO:0000256" key="1">
    <source>
        <dbReference type="ARBA" id="ARBA00011073"/>
    </source>
</evidence>
<evidence type="ECO:0000313" key="10">
    <source>
        <dbReference type="Proteomes" id="UP000198415"/>
    </source>
</evidence>
<dbReference type="InterPro" id="IPR050131">
    <property type="entry name" value="Peptidase_S8_subtilisin-like"/>
</dbReference>
<keyword evidence="10" id="KW-1185">Reference proteome</keyword>
<comment type="similarity">
    <text evidence="1 5">Belongs to the peptidase S8 family.</text>
</comment>
<evidence type="ECO:0000256" key="3">
    <source>
        <dbReference type="ARBA" id="ARBA00022801"/>
    </source>
</evidence>
<dbReference type="Gene3D" id="3.40.50.200">
    <property type="entry name" value="Peptidase S8/S53 domain"/>
    <property type="match status" value="1"/>
</dbReference>
<feature type="signal peptide" evidence="7">
    <location>
        <begin position="1"/>
        <end position="31"/>
    </location>
</feature>
<proteinExistence type="inferred from homology"/>